<reference evidence="3" key="1">
    <citation type="journal article" date="2019" name="Int. J. Syst. Evol. Microbiol.">
        <title>The Global Catalogue of Microorganisms (GCM) 10K type strain sequencing project: providing services to taxonomists for standard genome sequencing and annotation.</title>
        <authorList>
            <consortium name="The Broad Institute Genomics Platform"/>
            <consortium name="The Broad Institute Genome Sequencing Center for Infectious Disease"/>
            <person name="Wu L."/>
            <person name="Ma J."/>
        </authorList>
    </citation>
    <scope>NUCLEOTIDE SEQUENCE [LARGE SCALE GENOMIC DNA]</scope>
    <source>
        <strain evidence="3">NBRC 108728</strain>
    </source>
</reference>
<evidence type="ECO:0000313" key="2">
    <source>
        <dbReference type="EMBL" id="BDZ51444.1"/>
    </source>
</evidence>
<evidence type="ECO:0000313" key="3">
    <source>
        <dbReference type="Proteomes" id="UP001321486"/>
    </source>
</evidence>
<dbReference type="Proteomes" id="UP001321486">
    <property type="component" value="Chromosome"/>
</dbReference>
<dbReference type="EMBL" id="AP027732">
    <property type="protein sequence ID" value="BDZ51444.1"/>
    <property type="molecule type" value="Genomic_DNA"/>
</dbReference>
<sequence>MQNSDMNPSAADAIRAELSAIGTKGSYLQRRQRRGRAVVALAGLVVIAGATTGAAIAAINLPGSTTTAPLGTVTNATGTGPAFVDLGPVPKQAGSVMVTITCLNDVGTVIVATTTPGGGEGVACAGGRGRPIKVRDAQLPAAGSTEIGIASSPTTKWKVTAQYASSATSPWGVNASGQTYGVENQHGHPDLVPATADNGKKGYVFWQESMGAEKTTTFDVYESDGKTVIGHTSVEVGTGAGASVPLDPRLFPTDIATPTPEN</sequence>
<accession>A0ABN6Y304</accession>
<keyword evidence="1" id="KW-1133">Transmembrane helix</keyword>
<proteinExistence type="predicted"/>
<keyword evidence="1" id="KW-0812">Transmembrane</keyword>
<organism evidence="2 3">
    <name type="scientific">Frondihabitans sucicola</name>
    <dbReference type="NCBI Taxonomy" id="1268041"/>
    <lineage>
        <taxon>Bacteria</taxon>
        <taxon>Bacillati</taxon>
        <taxon>Actinomycetota</taxon>
        <taxon>Actinomycetes</taxon>
        <taxon>Micrococcales</taxon>
        <taxon>Microbacteriaceae</taxon>
        <taxon>Frondihabitans</taxon>
    </lineage>
</organism>
<keyword evidence="3" id="KW-1185">Reference proteome</keyword>
<gene>
    <name evidence="2" type="ORF">GCM10025867_36850</name>
</gene>
<protein>
    <submittedName>
        <fullName evidence="2">Uncharacterized protein</fullName>
    </submittedName>
</protein>
<keyword evidence="1" id="KW-0472">Membrane</keyword>
<feature type="transmembrane region" description="Helical" evidence="1">
    <location>
        <begin position="37"/>
        <end position="59"/>
    </location>
</feature>
<evidence type="ECO:0000256" key="1">
    <source>
        <dbReference type="SAM" id="Phobius"/>
    </source>
</evidence>
<name>A0ABN6Y304_9MICO</name>
<dbReference type="RefSeq" id="WP_286344210.1">
    <property type="nucleotide sequence ID" value="NZ_AP027732.1"/>
</dbReference>